<comment type="caution">
    <text evidence="2">The sequence shown here is derived from an EMBL/GenBank/DDBJ whole genome shotgun (WGS) entry which is preliminary data.</text>
</comment>
<evidence type="ECO:0000313" key="2">
    <source>
        <dbReference type="EMBL" id="MPC89546.1"/>
    </source>
</evidence>
<gene>
    <name evidence="2" type="ORF">E2C01_084499</name>
</gene>
<organism evidence="2 3">
    <name type="scientific">Portunus trituberculatus</name>
    <name type="common">Swimming crab</name>
    <name type="synonym">Neptunus trituberculatus</name>
    <dbReference type="NCBI Taxonomy" id="210409"/>
    <lineage>
        <taxon>Eukaryota</taxon>
        <taxon>Metazoa</taxon>
        <taxon>Ecdysozoa</taxon>
        <taxon>Arthropoda</taxon>
        <taxon>Crustacea</taxon>
        <taxon>Multicrustacea</taxon>
        <taxon>Malacostraca</taxon>
        <taxon>Eumalacostraca</taxon>
        <taxon>Eucarida</taxon>
        <taxon>Decapoda</taxon>
        <taxon>Pleocyemata</taxon>
        <taxon>Brachyura</taxon>
        <taxon>Eubrachyura</taxon>
        <taxon>Portunoidea</taxon>
        <taxon>Portunidae</taxon>
        <taxon>Portuninae</taxon>
        <taxon>Portunus</taxon>
    </lineage>
</organism>
<feature type="compositionally biased region" description="Basic and acidic residues" evidence="1">
    <location>
        <begin position="96"/>
        <end position="111"/>
    </location>
</feature>
<keyword evidence="3" id="KW-1185">Reference proteome</keyword>
<feature type="region of interest" description="Disordered" evidence="1">
    <location>
        <begin position="46"/>
        <end position="122"/>
    </location>
</feature>
<dbReference type="EMBL" id="VSRR010081369">
    <property type="protein sequence ID" value="MPC89546.1"/>
    <property type="molecule type" value="Genomic_DNA"/>
</dbReference>
<reference evidence="2 3" key="1">
    <citation type="submission" date="2019-05" db="EMBL/GenBank/DDBJ databases">
        <title>Another draft genome of Portunus trituberculatus and its Hox gene families provides insights of decapod evolution.</title>
        <authorList>
            <person name="Jeong J.-H."/>
            <person name="Song I."/>
            <person name="Kim S."/>
            <person name="Choi T."/>
            <person name="Kim D."/>
            <person name="Ryu S."/>
            <person name="Kim W."/>
        </authorList>
    </citation>
    <scope>NUCLEOTIDE SEQUENCE [LARGE SCALE GENOMIC DNA]</scope>
    <source>
        <tissue evidence="2">Muscle</tissue>
    </source>
</reference>
<sequence length="150" mass="16447">MEKKKVVKPFQYQIQLLTRTHSAFLATNSTTSPATCCNDRPGHVNSLTLPPNLCKPAQRNKKNNRKFHFAQQASEPASQPASQSTLQNTARGRKTYRGESVAREGRSDREAPTLTLHIDPSSSLSPPAPLLILLEPPPPASYGYSVLLAI</sequence>
<name>A0A5B7J6G2_PORTR</name>
<protein>
    <submittedName>
        <fullName evidence="2">Uncharacterized protein</fullName>
    </submittedName>
</protein>
<proteinExistence type="predicted"/>
<evidence type="ECO:0000256" key="1">
    <source>
        <dbReference type="SAM" id="MobiDB-lite"/>
    </source>
</evidence>
<feature type="compositionally biased region" description="Low complexity" evidence="1">
    <location>
        <begin position="70"/>
        <end position="84"/>
    </location>
</feature>
<evidence type="ECO:0000313" key="3">
    <source>
        <dbReference type="Proteomes" id="UP000324222"/>
    </source>
</evidence>
<dbReference type="AlphaFoldDB" id="A0A5B7J6G2"/>
<dbReference type="Proteomes" id="UP000324222">
    <property type="component" value="Unassembled WGS sequence"/>
</dbReference>
<feature type="compositionally biased region" description="Basic residues" evidence="1">
    <location>
        <begin position="58"/>
        <end position="68"/>
    </location>
</feature>
<accession>A0A5B7J6G2</accession>